<evidence type="ECO:0000256" key="1">
    <source>
        <dbReference type="ARBA" id="ARBA00022801"/>
    </source>
</evidence>
<dbReference type="RefSeq" id="WP_387401980.1">
    <property type="nucleotide sequence ID" value="NZ_JBIAMT010000013.1"/>
</dbReference>
<comment type="caution">
    <text evidence="4">The sequence shown here is derived from an EMBL/GenBank/DDBJ whole genome shotgun (WGS) entry which is preliminary data.</text>
</comment>
<dbReference type="SMART" id="SM00939">
    <property type="entry name" value="PepX_C"/>
    <property type="match status" value="1"/>
</dbReference>
<name>A0ABW6PFR4_9NOCA</name>
<dbReference type="SUPFAM" id="SSF49785">
    <property type="entry name" value="Galactose-binding domain-like"/>
    <property type="match status" value="1"/>
</dbReference>
<dbReference type="SUPFAM" id="SSF53474">
    <property type="entry name" value="alpha/beta-Hydrolases"/>
    <property type="match status" value="1"/>
</dbReference>
<dbReference type="Proteomes" id="UP001601442">
    <property type="component" value="Unassembled WGS sequence"/>
</dbReference>
<dbReference type="PANTHER" id="PTHR43056">
    <property type="entry name" value="PEPTIDASE S9 PROLYL OLIGOPEPTIDASE"/>
    <property type="match status" value="1"/>
</dbReference>
<proteinExistence type="predicted"/>
<dbReference type="InterPro" id="IPR008979">
    <property type="entry name" value="Galactose-bd-like_sf"/>
</dbReference>
<dbReference type="Pfam" id="PF02129">
    <property type="entry name" value="Peptidase_S15"/>
    <property type="match status" value="1"/>
</dbReference>
<dbReference type="PANTHER" id="PTHR43056:SF10">
    <property type="entry name" value="COCE_NOND FAMILY, PUTATIVE (AFU_ORTHOLOGUE AFUA_7G00600)-RELATED"/>
    <property type="match status" value="1"/>
</dbReference>
<evidence type="ECO:0000259" key="3">
    <source>
        <dbReference type="SMART" id="SM00939"/>
    </source>
</evidence>
<sequence>MSHGHQRASVRLLAKLSAVCMVLSGTAALPVLAPPATADVGPGWRDYERPATYEPIETSIMVPVRDGTSIGCELYRPGRNGAVAPGRFPAVVWDFTPYTATHLPAVPGLDTATAGSSALAPLVGYAESGGKAAEYFAARGYAVARCHVRGTGNSGGDFPSWFQPIEAQDNYDLIEWLAAQPWSTGRVGQGGASYGSLTSQRVAALNPPHLEAIVPEVAPGSIYEWIYPGGIPSTSGATWATLAAAMSYGRVDPTRISQSFAAHPLYDDFWRQIDITDNLKDIHVPTLLFGGWQDLFTNGTVQDFQGRSSNAWLVMGAGQHGFAQDDPHSPVPLGAVLGWWDHWLMQLPSAPLPSSRVTTFELPTAGGGGWKELSAWPPSDVHSERMYLGADRSLSERPGPEGTTSYQVNPIDGPARSWLGNYIAYPESPAADQSSADRQRLTFTTGPLTDDAVVAGTARVHLRAALSAPNGYFVVKVEDVAPDGKVVGTTDGYLEASHRDGDDHEVTIAPGEFNDYTVAISPTHWRFAKGHQIRIAVTSGDLPVVPPDAPAGTATIANGPEGSWVDLPLR</sequence>
<reference evidence="4 5" key="1">
    <citation type="submission" date="2024-10" db="EMBL/GenBank/DDBJ databases">
        <title>The Natural Products Discovery Center: Release of the First 8490 Sequenced Strains for Exploring Actinobacteria Biosynthetic Diversity.</title>
        <authorList>
            <person name="Kalkreuter E."/>
            <person name="Kautsar S.A."/>
            <person name="Yang D."/>
            <person name="Bader C.D."/>
            <person name="Teijaro C.N."/>
            <person name="Fluegel L."/>
            <person name="Davis C.M."/>
            <person name="Simpson J.R."/>
            <person name="Lauterbach L."/>
            <person name="Steele A.D."/>
            <person name="Gui C."/>
            <person name="Meng S."/>
            <person name="Li G."/>
            <person name="Viehrig K."/>
            <person name="Ye F."/>
            <person name="Su P."/>
            <person name="Kiefer A.F."/>
            <person name="Nichols A."/>
            <person name="Cepeda A.J."/>
            <person name="Yan W."/>
            <person name="Fan B."/>
            <person name="Jiang Y."/>
            <person name="Adhikari A."/>
            <person name="Zheng C.-J."/>
            <person name="Schuster L."/>
            <person name="Cowan T.M."/>
            <person name="Smanski M.J."/>
            <person name="Chevrette M.G."/>
            <person name="De Carvalho L.P.S."/>
            <person name="Shen B."/>
        </authorList>
    </citation>
    <scope>NUCLEOTIDE SEQUENCE [LARGE SCALE GENOMIC DNA]</scope>
    <source>
        <strain evidence="4 5">NPDC004119</strain>
    </source>
</reference>
<evidence type="ECO:0000313" key="5">
    <source>
        <dbReference type="Proteomes" id="UP001601442"/>
    </source>
</evidence>
<organism evidence="4 5">
    <name type="scientific">Nocardia aobensis</name>
    <dbReference type="NCBI Taxonomy" id="257277"/>
    <lineage>
        <taxon>Bacteria</taxon>
        <taxon>Bacillati</taxon>
        <taxon>Actinomycetota</taxon>
        <taxon>Actinomycetes</taxon>
        <taxon>Mycobacteriales</taxon>
        <taxon>Nocardiaceae</taxon>
        <taxon>Nocardia</taxon>
    </lineage>
</organism>
<feature type="domain" description="Xaa-Pro dipeptidyl-peptidase C-terminal" evidence="3">
    <location>
        <begin position="337"/>
        <end position="565"/>
    </location>
</feature>
<dbReference type="InterPro" id="IPR029058">
    <property type="entry name" value="AB_hydrolase_fold"/>
</dbReference>
<gene>
    <name evidence="4" type="ORF">ACFYU5_36475</name>
</gene>
<accession>A0ABW6PFR4</accession>
<dbReference type="EMBL" id="JBIAMT010000013">
    <property type="protein sequence ID" value="MFF0501927.1"/>
    <property type="molecule type" value="Genomic_DNA"/>
</dbReference>
<protein>
    <submittedName>
        <fullName evidence="4">CocE/NonD family hydrolase</fullName>
    </submittedName>
</protein>
<evidence type="ECO:0000313" key="4">
    <source>
        <dbReference type="EMBL" id="MFF0501927.1"/>
    </source>
</evidence>
<dbReference type="InterPro" id="IPR050585">
    <property type="entry name" value="Xaa-Pro_dipeptidyl-ppase/CocE"/>
</dbReference>
<dbReference type="InterPro" id="IPR005674">
    <property type="entry name" value="CocE/Ser_esterase"/>
</dbReference>
<dbReference type="GO" id="GO:0016787">
    <property type="term" value="F:hydrolase activity"/>
    <property type="evidence" value="ECO:0007669"/>
    <property type="project" value="UniProtKB-KW"/>
</dbReference>
<keyword evidence="1 4" id="KW-0378">Hydrolase</keyword>
<keyword evidence="2" id="KW-0732">Signal</keyword>
<dbReference type="Pfam" id="PF08530">
    <property type="entry name" value="PepX_C"/>
    <property type="match status" value="1"/>
</dbReference>
<keyword evidence="5" id="KW-1185">Reference proteome</keyword>
<evidence type="ECO:0000256" key="2">
    <source>
        <dbReference type="SAM" id="SignalP"/>
    </source>
</evidence>
<feature type="chain" id="PRO_5047463545" evidence="2">
    <location>
        <begin position="39"/>
        <end position="570"/>
    </location>
</feature>
<dbReference type="Gene3D" id="2.60.120.260">
    <property type="entry name" value="Galactose-binding domain-like"/>
    <property type="match status" value="1"/>
</dbReference>
<feature type="signal peptide" evidence="2">
    <location>
        <begin position="1"/>
        <end position="38"/>
    </location>
</feature>
<dbReference type="InterPro" id="IPR000383">
    <property type="entry name" value="Xaa-Pro-like_dom"/>
</dbReference>
<dbReference type="InterPro" id="IPR013736">
    <property type="entry name" value="Xaa-Pro_dipept_C"/>
</dbReference>
<dbReference type="Gene3D" id="3.40.50.1820">
    <property type="entry name" value="alpha/beta hydrolase"/>
    <property type="match status" value="2"/>
</dbReference>
<dbReference type="NCBIfam" id="TIGR00976">
    <property type="entry name" value="CocE_NonD"/>
    <property type="match status" value="2"/>
</dbReference>